<dbReference type="Proteomes" id="UP000515158">
    <property type="component" value="Unplaced"/>
</dbReference>
<keyword evidence="1" id="KW-1185">Reference proteome</keyword>
<dbReference type="AlphaFoldDB" id="A0A6P8ZTW1"/>
<dbReference type="InParanoid" id="A0A6P8ZTW1"/>
<organism evidence="2">
    <name type="scientific">Thrips palmi</name>
    <name type="common">Melon thrips</name>
    <dbReference type="NCBI Taxonomy" id="161013"/>
    <lineage>
        <taxon>Eukaryota</taxon>
        <taxon>Metazoa</taxon>
        <taxon>Ecdysozoa</taxon>
        <taxon>Arthropoda</taxon>
        <taxon>Hexapoda</taxon>
        <taxon>Insecta</taxon>
        <taxon>Pterygota</taxon>
        <taxon>Neoptera</taxon>
        <taxon>Paraneoptera</taxon>
        <taxon>Thysanoptera</taxon>
        <taxon>Terebrantia</taxon>
        <taxon>Thripoidea</taxon>
        <taxon>Thripidae</taxon>
        <taxon>Thrips</taxon>
    </lineage>
</organism>
<name>A0A6P8ZTW1_THRPL</name>
<reference evidence="2" key="1">
    <citation type="submission" date="2025-08" db="UniProtKB">
        <authorList>
            <consortium name="RefSeq"/>
        </authorList>
    </citation>
    <scope>IDENTIFICATION</scope>
    <source>
        <tissue evidence="2">Total insect</tissue>
    </source>
</reference>
<sequence length="159" mass="18127">MRGLLRIEITLSVMQAAHGLLMLPLRSVSLCMLLLLLYCDYGHCKPLNTFAGPFIAYAHRFDTCPSDGTFVYNVRVSHFNPAKPFERQTVTGNASMKEDMNDSMWGRFTVDNEPVSWEFPKFKVMPYGHYRLTIKMGPITSREVQLCCVVDCEVIPRPS</sequence>
<proteinExistence type="predicted"/>
<evidence type="ECO:0000313" key="2">
    <source>
        <dbReference type="RefSeq" id="XP_034248649.1"/>
    </source>
</evidence>
<evidence type="ECO:0000313" key="1">
    <source>
        <dbReference type="Proteomes" id="UP000515158"/>
    </source>
</evidence>
<dbReference type="KEGG" id="tpal:117649738"/>
<protein>
    <submittedName>
        <fullName evidence="2">Uncharacterized protein LOC117649738</fullName>
    </submittedName>
</protein>
<gene>
    <name evidence="2" type="primary">LOC117649738</name>
</gene>
<dbReference type="RefSeq" id="XP_034248649.1">
    <property type="nucleotide sequence ID" value="XM_034392758.1"/>
</dbReference>
<dbReference type="GeneID" id="117649738"/>
<accession>A0A6P8ZTW1</accession>